<comment type="similarity">
    <text evidence="3">Belongs to the peptidase M24B family.</text>
</comment>
<keyword evidence="15" id="KW-1185">Reference proteome</keyword>
<dbReference type="SUPFAM" id="SSF53092">
    <property type="entry name" value="Creatinase/prolidase N-terminal domain"/>
    <property type="match status" value="1"/>
</dbReference>
<dbReference type="PANTHER" id="PTHR43226">
    <property type="entry name" value="XAA-PRO AMINOPEPTIDASE 3"/>
    <property type="match status" value="1"/>
</dbReference>
<dbReference type="InterPro" id="IPR036005">
    <property type="entry name" value="Creatinase/aminopeptidase-like"/>
</dbReference>
<dbReference type="Gene3D" id="3.90.230.10">
    <property type="entry name" value="Creatinase/methionine aminopeptidase superfamily"/>
    <property type="match status" value="1"/>
</dbReference>
<dbReference type="EC" id="3.4.11.9" evidence="4"/>
<feature type="domain" description="Aminopeptidase P N-terminal" evidence="13">
    <location>
        <begin position="7"/>
        <end position="138"/>
    </location>
</feature>
<evidence type="ECO:0000256" key="2">
    <source>
        <dbReference type="ARBA" id="ARBA00001936"/>
    </source>
</evidence>
<evidence type="ECO:0000256" key="6">
    <source>
        <dbReference type="ARBA" id="ARBA00022723"/>
    </source>
</evidence>
<keyword evidence="6" id="KW-0479">Metal-binding</keyword>
<name>A0A7H9BIV6_9NEIS</name>
<dbReference type="RefSeq" id="WP_179357577.1">
    <property type="nucleotide sequence ID" value="NZ_CP058627.1"/>
</dbReference>
<dbReference type="PANTHER" id="PTHR43226:SF4">
    <property type="entry name" value="XAA-PRO AMINOPEPTIDASE 3"/>
    <property type="match status" value="1"/>
</dbReference>
<evidence type="ECO:0000256" key="3">
    <source>
        <dbReference type="ARBA" id="ARBA00008766"/>
    </source>
</evidence>
<dbReference type="KEGG" id="chiz:HQ393_04085"/>
<keyword evidence="9" id="KW-0464">Manganese</keyword>
<proteinExistence type="inferred from homology"/>
<evidence type="ECO:0000256" key="8">
    <source>
        <dbReference type="ARBA" id="ARBA00023049"/>
    </source>
</evidence>
<dbReference type="SUPFAM" id="SSF55920">
    <property type="entry name" value="Creatinase/aminopeptidase"/>
    <property type="match status" value="1"/>
</dbReference>
<dbReference type="GO" id="GO:0005829">
    <property type="term" value="C:cytosol"/>
    <property type="evidence" value="ECO:0007669"/>
    <property type="project" value="TreeGrafter"/>
</dbReference>
<keyword evidence="8" id="KW-0482">Metalloprotease</keyword>
<dbReference type="InterPro" id="IPR007865">
    <property type="entry name" value="Aminopep_P_N"/>
</dbReference>
<dbReference type="AlphaFoldDB" id="A0A7H9BIV6"/>
<dbReference type="CDD" id="cd01087">
    <property type="entry name" value="Prolidase"/>
    <property type="match status" value="1"/>
</dbReference>
<dbReference type="Pfam" id="PF05195">
    <property type="entry name" value="AMP_N"/>
    <property type="match status" value="1"/>
</dbReference>
<comment type="cofactor">
    <cofactor evidence="2">
        <name>Mn(2+)</name>
        <dbReference type="ChEBI" id="CHEBI:29035"/>
    </cofactor>
</comment>
<dbReference type="EMBL" id="CP058627">
    <property type="protein sequence ID" value="QLG87494.1"/>
    <property type="molecule type" value="Genomic_DNA"/>
</dbReference>
<evidence type="ECO:0000256" key="10">
    <source>
        <dbReference type="ARBA" id="ARBA00069363"/>
    </source>
</evidence>
<dbReference type="Gene3D" id="3.40.350.10">
    <property type="entry name" value="Creatinase/prolidase N-terminal domain"/>
    <property type="match status" value="1"/>
</dbReference>
<dbReference type="GO" id="GO:0006508">
    <property type="term" value="P:proteolysis"/>
    <property type="evidence" value="ECO:0007669"/>
    <property type="project" value="UniProtKB-KW"/>
</dbReference>
<evidence type="ECO:0000259" key="13">
    <source>
        <dbReference type="SMART" id="SM01011"/>
    </source>
</evidence>
<dbReference type="FunFam" id="3.90.230.10:FF:000002">
    <property type="entry name" value="Xaa-Pro aminopeptidase 3"/>
    <property type="match status" value="1"/>
</dbReference>
<evidence type="ECO:0000313" key="14">
    <source>
        <dbReference type="EMBL" id="QLG87494.1"/>
    </source>
</evidence>
<keyword evidence="14" id="KW-0031">Aminopeptidase</keyword>
<keyword evidence="7 14" id="KW-0378">Hydrolase</keyword>
<dbReference type="SMART" id="SM01011">
    <property type="entry name" value="AMP_N"/>
    <property type="match status" value="1"/>
</dbReference>
<comment type="catalytic activity">
    <reaction evidence="1">
        <text>Release of any N-terminal amino acid, including proline, that is linked to proline, even from a dipeptide or tripeptide.</text>
        <dbReference type="EC" id="3.4.11.9"/>
    </reaction>
</comment>
<evidence type="ECO:0000313" key="15">
    <source>
        <dbReference type="Proteomes" id="UP000509597"/>
    </source>
</evidence>
<evidence type="ECO:0000256" key="11">
    <source>
        <dbReference type="ARBA" id="ARBA00075356"/>
    </source>
</evidence>
<dbReference type="GO" id="GO:0030145">
    <property type="term" value="F:manganese ion binding"/>
    <property type="evidence" value="ECO:0007669"/>
    <property type="project" value="InterPro"/>
</dbReference>
<gene>
    <name evidence="14" type="primary">pepP</name>
    <name evidence="14" type="ORF">HQ393_04085</name>
</gene>
<dbReference type="InterPro" id="IPR029149">
    <property type="entry name" value="Creatin/AminoP/Spt16_N"/>
</dbReference>
<protein>
    <recommendedName>
        <fullName evidence="10">Xaa-Pro aminopeptidase</fullName>
        <ecNumber evidence="4">3.4.11.9</ecNumber>
    </recommendedName>
    <alternativeName>
        <fullName evidence="11">Aminopeptidase P II</fullName>
    </alternativeName>
    <alternativeName>
        <fullName evidence="12">X-Pro aminopeptidase</fullName>
    </alternativeName>
</protein>
<sequence length="441" mass="49789">MQQTQLISSCISRRAHLAKQLLPGIVIIPTTQEIIRNADSTYPFRFDSSFYYLTGFTEPDAVLVQIIGENKTENILFCRAKDMEREIWDGYRYGPEAAASTFGFDAAYPIDELDRRMVELMKNQPRIYYPLAKEMRWDRRVNRWLTDVRALVRTGISAPSAVIDVRSVVDEMRLIKDDFEVGILRQAGKNNAQAHIRAMQFAKPGQFEYQVEAEILHDYYRQGSRFPAYGSIVASGANACVLHYGENNCVLNEGDLLLIDAGCEIHGYASDITRTFPVNGQFSAEQKAVYEITLAAQYAALEQCQPGRFWNSPHDAATRVLAQGMLDLGLLKGTLDEVLETESYRQFYMHRTGHWMGLDVHDVGAYKVDGQWRELKAGMVMTVEPGFYIRPAANVPKAFENIGIRIEDDVLITATGHENLTADCPKTVAEIEAVMKDSSLR</sequence>
<dbReference type="InterPro" id="IPR000994">
    <property type="entry name" value="Pept_M24"/>
</dbReference>
<dbReference type="Pfam" id="PF00557">
    <property type="entry name" value="Peptidase_M24"/>
    <property type="match status" value="1"/>
</dbReference>
<accession>A0A7H9BIV6</accession>
<dbReference type="InterPro" id="IPR052433">
    <property type="entry name" value="X-Pro_dipept-like"/>
</dbReference>
<dbReference type="NCBIfam" id="NF008131">
    <property type="entry name" value="PRK10879.1"/>
    <property type="match status" value="1"/>
</dbReference>
<dbReference type="Proteomes" id="UP000509597">
    <property type="component" value="Chromosome"/>
</dbReference>
<evidence type="ECO:0000256" key="7">
    <source>
        <dbReference type="ARBA" id="ARBA00022801"/>
    </source>
</evidence>
<evidence type="ECO:0000256" key="9">
    <source>
        <dbReference type="ARBA" id="ARBA00023211"/>
    </source>
</evidence>
<keyword evidence="5" id="KW-0645">Protease</keyword>
<evidence type="ECO:0000256" key="5">
    <source>
        <dbReference type="ARBA" id="ARBA00022670"/>
    </source>
</evidence>
<evidence type="ECO:0000256" key="12">
    <source>
        <dbReference type="ARBA" id="ARBA00081411"/>
    </source>
</evidence>
<evidence type="ECO:0000256" key="1">
    <source>
        <dbReference type="ARBA" id="ARBA00001424"/>
    </source>
</evidence>
<reference evidence="14 15" key="1">
    <citation type="submission" date="2020-07" db="EMBL/GenBank/DDBJ databases">
        <title>Complete genome sequence of Chitinibacter sp. 2T18.</title>
        <authorList>
            <person name="Bae J.-W."/>
            <person name="Choi J.-W."/>
        </authorList>
    </citation>
    <scope>NUCLEOTIDE SEQUENCE [LARGE SCALE GENOMIC DNA]</scope>
    <source>
        <strain evidence="14 15">2T18</strain>
    </source>
</reference>
<evidence type="ECO:0000256" key="4">
    <source>
        <dbReference type="ARBA" id="ARBA00012574"/>
    </source>
</evidence>
<dbReference type="GO" id="GO:0070006">
    <property type="term" value="F:metalloaminopeptidase activity"/>
    <property type="evidence" value="ECO:0007669"/>
    <property type="project" value="InterPro"/>
</dbReference>
<organism evidence="14 15">
    <name type="scientific">Chitinibacter bivalviorum</name>
    <dbReference type="NCBI Taxonomy" id="2739434"/>
    <lineage>
        <taxon>Bacteria</taxon>
        <taxon>Pseudomonadati</taxon>
        <taxon>Pseudomonadota</taxon>
        <taxon>Betaproteobacteria</taxon>
        <taxon>Neisseriales</taxon>
        <taxon>Chitinibacteraceae</taxon>
        <taxon>Chitinibacter</taxon>
    </lineage>
</organism>